<evidence type="ECO:0000313" key="2">
    <source>
        <dbReference type="Proteomes" id="UP000230729"/>
    </source>
</evidence>
<organism evidence="1 2">
    <name type="scientific">Candidatus Falkowbacteria bacterium CG23_combo_of_CG06-09_8_20_14_all_49_15</name>
    <dbReference type="NCBI Taxonomy" id="1974572"/>
    <lineage>
        <taxon>Bacteria</taxon>
        <taxon>Candidatus Falkowiibacteriota</taxon>
    </lineage>
</organism>
<dbReference type="SUPFAM" id="SSF88713">
    <property type="entry name" value="Glycoside hydrolase/deacetylase"/>
    <property type="match status" value="1"/>
</dbReference>
<comment type="caution">
    <text evidence="1">The sequence shown here is derived from an EMBL/GenBank/DDBJ whole genome shotgun (WGS) entry which is preliminary data.</text>
</comment>
<dbReference type="InterPro" id="IPR011330">
    <property type="entry name" value="Glyco_hydro/deAcase_b/a-brl"/>
</dbReference>
<dbReference type="Gene3D" id="3.20.20.370">
    <property type="entry name" value="Glycoside hydrolase/deacetylase"/>
    <property type="match status" value="1"/>
</dbReference>
<accession>A0A2G9ZM72</accession>
<dbReference type="Proteomes" id="UP000230729">
    <property type="component" value="Unassembled WGS sequence"/>
</dbReference>
<dbReference type="GO" id="GO:0005975">
    <property type="term" value="P:carbohydrate metabolic process"/>
    <property type="evidence" value="ECO:0007669"/>
    <property type="project" value="InterPro"/>
</dbReference>
<proteinExistence type="predicted"/>
<reference evidence="1 2" key="1">
    <citation type="submission" date="2017-09" db="EMBL/GenBank/DDBJ databases">
        <title>Depth-based differentiation of microbial function through sediment-hosted aquifers and enrichment of novel symbionts in the deep terrestrial subsurface.</title>
        <authorList>
            <person name="Probst A.J."/>
            <person name="Ladd B."/>
            <person name="Jarett J.K."/>
            <person name="Geller-Mcgrath D.E."/>
            <person name="Sieber C.M."/>
            <person name="Emerson J.B."/>
            <person name="Anantharaman K."/>
            <person name="Thomas B.C."/>
            <person name="Malmstrom R."/>
            <person name="Stieglmeier M."/>
            <person name="Klingl A."/>
            <person name="Woyke T."/>
            <person name="Ryan C.M."/>
            <person name="Banfield J.F."/>
        </authorList>
    </citation>
    <scope>NUCLEOTIDE SEQUENCE [LARGE SCALE GENOMIC DNA]</scope>
    <source>
        <strain evidence="1">CG23_combo_of_CG06-09_8_20_14_all_49_15</strain>
    </source>
</reference>
<evidence type="ECO:0000313" key="1">
    <source>
        <dbReference type="EMBL" id="PIP34234.1"/>
    </source>
</evidence>
<name>A0A2G9ZM72_9BACT</name>
<dbReference type="EMBL" id="PCSD01000001">
    <property type="protein sequence ID" value="PIP34234.1"/>
    <property type="molecule type" value="Genomic_DNA"/>
</dbReference>
<dbReference type="AlphaFoldDB" id="A0A2G9ZM72"/>
<evidence type="ECO:0008006" key="3">
    <source>
        <dbReference type="Google" id="ProtNLM"/>
    </source>
</evidence>
<protein>
    <recommendedName>
        <fullName evidence="3">Deacetylase</fullName>
    </recommendedName>
</protein>
<sequence>MHFIITVDTEADDQWRENRGITCRNIEYLPRFQELCERYGFIPTYFTTYEIAADPDAVKTLKPWQDNGRAEIGAHLHPWTTPPLASEKKSEHCFPSELADEVLKNKLINLTEIIEKNFGRRPTSYRAGRWGFDGRQAGLLSELGYLADSSITPKINWSKESGRSERVGGPDFRLAPLGPHRLASGLLEVPMTILFTGLIKKEKSAWSKKFLALPGGWPKKIINRLFFRQKWLRIFANSTLRDWEQIYRSAILNGLPALVFMIHSSELMPGGSPYARDEKAVEHVYGQLEQIFGLYKKYGLKGSGLSDFARNYKN</sequence>
<gene>
    <name evidence="1" type="ORF">COX22_00025</name>
</gene>